<evidence type="ECO:0000256" key="2">
    <source>
        <dbReference type="SAM" id="Phobius"/>
    </source>
</evidence>
<keyword evidence="2" id="KW-0472">Membrane</keyword>
<feature type="region of interest" description="Disordered" evidence="1">
    <location>
        <begin position="1"/>
        <end position="42"/>
    </location>
</feature>
<keyword evidence="2" id="KW-1133">Transmembrane helix</keyword>
<feature type="compositionally biased region" description="Polar residues" evidence="1">
    <location>
        <begin position="1"/>
        <end position="10"/>
    </location>
</feature>
<proteinExistence type="predicted"/>
<name>A0A0C3QIY8_9AGAM</name>
<dbReference type="InterPro" id="IPR045338">
    <property type="entry name" value="DUF6535"/>
</dbReference>
<protein>
    <recommendedName>
        <fullName evidence="3">DUF6535 domain-containing protein</fullName>
    </recommendedName>
</protein>
<keyword evidence="5" id="KW-1185">Reference proteome</keyword>
<evidence type="ECO:0000259" key="3">
    <source>
        <dbReference type="Pfam" id="PF20153"/>
    </source>
</evidence>
<reference evidence="4 5" key="1">
    <citation type="submission" date="2014-04" db="EMBL/GenBank/DDBJ databases">
        <authorList>
            <consortium name="DOE Joint Genome Institute"/>
            <person name="Kuo A."/>
            <person name="Girlanda M."/>
            <person name="Perotto S."/>
            <person name="Kohler A."/>
            <person name="Nagy L.G."/>
            <person name="Floudas D."/>
            <person name="Copeland A."/>
            <person name="Barry K.W."/>
            <person name="Cichocki N."/>
            <person name="Veneault-Fourrey C."/>
            <person name="LaButti K."/>
            <person name="Lindquist E.A."/>
            <person name="Lipzen A."/>
            <person name="Lundell T."/>
            <person name="Morin E."/>
            <person name="Murat C."/>
            <person name="Sun H."/>
            <person name="Tunlid A."/>
            <person name="Henrissat B."/>
            <person name="Grigoriev I.V."/>
            <person name="Hibbett D.S."/>
            <person name="Martin F."/>
            <person name="Nordberg H.P."/>
            <person name="Cantor M.N."/>
            <person name="Hua S.X."/>
        </authorList>
    </citation>
    <scope>NUCLEOTIDE SEQUENCE [LARGE SCALE GENOMIC DNA]</scope>
    <source>
        <strain evidence="4 5">MUT 4182</strain>
    </source>
</reference>
<reference evidence="5" key="2">
    <citation type="submission" date="2015-01" db="EMBL/GenBank/DDBJ databases">
        <title>Evolutionary Origins and Diversification of the Mycorrhizal Mutualists.</title>
        <authorList>
            <consortium name="DOE Joint Genome Institute"/>
            <consortium name="Mycorrhizal Genomics Consortium"/>
            <person name="Kohler A."/>
            <person name="Kuo A."/>
            <person name="Nagy L.G."/>
            <person name="Floudas D."/>
            <person name="Copeland A."/>
            <person name="Barry K.W."/>
            <person name="Cichocki N."/>
            <person name="Veneault-Fourrey C."/>
            <person name="LaButti K."/>
            <person name="Lindquist E.A."/>
            <person name="Lipzen A."/>
            <person name="Lundell T."/>
            <person name="Morin E."/>
            <person name="Murat C."/>
            <person name="Riley R."/>
            <person name="Ohm R."/>
            <person name="Sun H."/>
            <person name="Tunlid A."/>
            <person name="Henrissat B."/>
            <person name="Grigoriev I.V."/>
            <person name="Hibbett D.S."/>
            <person name="Martin F."/>
        </authorList>
    </citation>
    <scope>NUCLEOTIDE SEQUENCE [LARGE SCALE GENOMIC DNA]</scope>
    <source>
        <strain evidence="5">MUT 4182</strain>
    </source>
</reference>
<evidence type="ECO:0000313" key="4">
    <source>
        <dbReference type="EMBL" id="KIO32135.1"/>
    </source>
</evidence>
<dbReference type="HOGENOM" id="CLU_018203_0_0_1"/>
<dbReference type="Proteomes" id="UP000054248">
    <property type="component" value="Unassembled WGS sequence"/>
</dbReference>
<dbReference type="OrthoDB" id="3219854at2759"/>
<sequence length="569" mass="65033">MSSMIPRQSTSAGISSSRRRLGRSVRRRSGRKPKDDDDEIEVPSKFGNAADYWKHFDQVSSARNRQLMDSLNQNLDLLLVFTGLTDEDLEAPKFTASDEAIRLARFFSVSLTLTLLAAFGAMVGKQWMIYYSHILRAVAQSIPTLFERKAMTLLLKDKAVIRLHRLFRASIAQAEDAPDALVQDSDDKSNPAVNAVIYGRAIVHLFIALGPHDDWFWDDYETALHHGWLEPWTLDGVDDVPDKVIVELEQQRLIIQACLSIGPDGNAASTQVEESALPLYIAANIKALLHRRVYHHLCHYPPKFRPTVESWTGETDLERVAFCTVFPEDYPKTIGLVAWALATVPYRVYDHNMRILEKYNMFWSDLKELWDAYSSTSHILRNVAKALKEYPLSTERPPDDNHLPTSELKTTYKAMLEAARLYIKNRATKEDVLTYGPELVHAIGGLRSEMERVRYLSDEDEEIRAILQPIVDAVVVRRGQRLRQHVRSLSGSVIETRPSPTLEKGWFEGNTPAALEEYSEWITTHRSSSPDLEPRNLFLNAWNQGRAPRERRVDLEPSEDDDDEEKPRR</sequence>
<feature type="compositionally biased region" description="Basic residues" evidence="1">
    <location>
        <begin position="17"/>
        <end position="31"/>
    </location>
</feature>
<evidence type="ECO:0000256" key="1">
    <source>
        <dbReference type="SAM" id="MobiDB-lite"/>
    </source>
</evidence>
<evidence type="ECO:0000313" key="5">
    <source>
        <dbReference type="Proteomes" id="UP000054248"/>
    </source>
</evidence>
<feature type="region of interest" description="Disordered" evidence="1">
    <location>
        <begin position="548"/>
        <end position="569"/>
    </location>
</feature>
<dbReference type="Pfam" id="PF20153">
    <property type="entry name" value="DUF6535"/>
    <property type="match status" value="1"/>
</dbReference>
<feature type="domain" description="DUF6535" evidence="3">
    <location>
        <begin position="89"/>
        <end position="133"/>
    </location>
</feature>
<dbReference type="AlphaFoldDB" id="A0A0C3QIY8"/>
<keyword evidence="2" id="KW-0812">Transmembrane</keyword>
<dbReference type="EMBL" id="KN822957">
    <property type="protein sequence ID" value="KIO32135.1"/>
    <property type="molecule type" value="Genomic_DNA"/>
</dbReference>
<gene>
    <name evidence="4" type="ORF">M407DRAFT_4692</name>
</gene>
<organism evidence="4 5">
    <name type="scientific">Tulasnella calospora MUT 4182</name>
    <dbReference type="NCBI Taxonomy" id="1051891"/>
    <lineage>
        <taxon>Eukaryota</taxon>
        <taxon>Fungi</taxon>
        <taxon>Dikarya</taxon>
        <taxon>Basidiomycota</taxon>
        <taxon>Agaricomycotina</taxon>
        <taxon>Agaricomycetes</taxon>
        <taxon>Cantharellales</taxon>
        <taxon>Tulasnellaceae</taxon>
        <taxon>Tulasnella</taxon>
    </lineage>
</organism>
<feature type="compositionally biased region" description="Acidic residues" evidence="1">
    <location>
        <begin position="556"/>
        <end position="569"/>
    </location>
</feature>
<feature type="transmembrane region" description="Helical" evidence="2">
    <location>
        <begin position="103"/>
        <end position="122"/>
    </location>
</feature>
<accession>A0A0C3QIY8</accession>